<gene>
    <name evidence="8" type="ORF">P4T90_15155</name>
</gene>
<protein>
    <recommendedName>
        <fullName evidence="7">Flagellar protein FliT</fullName>
    </recommendedName>
</protein>
<comment type="subcellular location">
    <subcellularLocation>
        <location evidence="1">Cytoplasm</location>
        <location evidence="1">Cytosol</location>
    </subcellularLocation>
</comment>
<keyword evidence="4" id="KW-0143">Chaperone</keyword>
<evidence type="ECO:0000256" key="7">
    <source>
        <dbReference type="ARBA" id="ARBA00093797"/>
    </source>
</evidence>
<accession>A0ABU6MI85</accession>
<comment type="caution">
    <text evidence="8">The sequence shown here is derived from an EMBL/GenBank/DDBJ whole genome shotgun (WGS) entry which is preliminary data.</text>
</comment>
<evidence type="ECO:0000256" key="4">
    <source>
        <dbReference type="ARBA" id="ARBA00023186"/>
    </source>
</evidence>
<evidence type="ECO:0000256" key="1">
    <source>
        <dbReference type="ARBA" id="ARBA00004514"/>
    </source>
</evidence>
<proteinExistence type="inferred from homology"/>
<evidence type="ECO:0000256" key="6">
    <source>
        <dbReference type="ARBA" id="ARBA00093785"/>
    </source>
</evidence>
<dbReference type="Proteomes" id="UP001341444">
    <property type="component" value="Unassembled WGS sequence"/>
</dbReference>
<organism evidence="8 9">
    <name type="scientific">Heyndrickxia acidicola</name>
    <dbReference type="NCBI Taxonomy" id="209389"/>
    <lineage>
        <taxon>Bacteria</taxon>
        <taxon>Bacillati</taxon>
        <taxon>Bacillota</taxon>
        <taxon>Bacilli</taxon>
        <taxon>Bacillales</taxon>
        <taxon>Bacillaceae</taxon>
        <taxon>Heyndrickxia</taxon>
    </lineage>
</organism>
<evidence type="ECO:0000256" key="3">
    <source>
        <dbReference type="ARBA" id="ARBA00022795"/>
    </source>
</evidence>
<keyword evidence="3" id="KW-1005">Bacterial flagellum biogenesis</keyword>
<keyword evidence="9" id="KW-1185">Reference proteome</keyword>
<dbReference type="EMBL" id="JARMAB010000022">
    <property type="protein sequence ID" value="MED1204385.1"/>
    <property type="molecule type" value="Genomic_DNA"/>
</dbReference>
<dbReference type="InterPro" id="IPR008622">
    <property type="entry name" value="FliT"/>
</dbReference>
<comment type="similarity">
    <text evidence="6">Belongs to the bacillales FliT family.</text>
</comment>
<comment type="function">
    <text evidence="5">May act as an export chaperone for the filament capping protein FliD.</text>
</comment>
<reference evidence="8 9" key="1">
    <citation type="submission" date="2023-03" db="EMBL/GenBank/DDBJ databases">
        <title>Bacillus Genome Sequencing.</title>
        <authorList>
            <person name="Dunlap C."/>
        </authorList>
    </citation>
    <scope>NUCLEOTIDE SEQUENCE [LARGE SCALE GENOMIC DNA]</scope>
    <source>
        <strain evidence="8 9">B-23453</strain>
    </source>
</reference>
<name>A0ABU6MI85_9BACI</name>
<evidence type="ECO:0000313" key="8">
    <source>
        <dbReference type="EMBL" id="MED1204385.1"/>
    </source>
</evidence>
<keyword evidence="2" id="KW-0963">Cytoplasm</keyword>
<dbReference type="RefSeq" id="WP_066269472.1">
    <property type="nucleotide sequence ID" value="NZ_JARMAB010000022.1"/>
</dbReference>
<evidence type="ECO:0000313" key="9">
    <source>
        <dbReference type="Proteomes" id="UP001341444"/>
    </source>
</evidence>
<evidence type="ECO:0000256" key="2">
    <source>
        <dbReference type="ARBA" id="ARBA00022490"/>
    </source>
</evidence>
<evidence type="ECO:0000256" key="5">
    <source>
        <dbReference type="ARBA" id="ARBA00093765"/>
    </source>
</evidence>
<dbReference type="Pfam" id="PF05400">
    <property type="entry name" value="FliT"/>
    <property type="match status" value="1"/>
</dbReference>
<sequence>MAAIKEFYQISKELYAEIDKPVESKDRDQVIAKIQSFLSRREALLSDIKGPFTSEEKQMGQEALELNKRIQDKMQAIKLDIQKDILTVKNQKKNAPKYINPYQSLQRGGILYDKRK</sequence>